<dbReference type="GO" id="GO:0045747">
    <property type="term" value="P:positive regulation of Notch signaling pathway"/>
    <property type="evidence" value="ECO:0007669"/>
    <property type="project" value="TreeGrafter"/>
</dbReference>
<keyword evidence="2" id="KW-0808">Transferase</keyword>
<dbReference type="GO" id="GO:0035252">
    <property type="term" value="F:UDP-xylosyltransferase activity"/>
    <property type="evidence" value="ECO:0007669"/>
    <property type="project" value="TreeGrafter"/>
</dbReference>
<evidence type="ECO:0000313" key="5">
    <source>
        <dbReference type="Proteomes" id="UP001174909"/>
    </source>
</evidence>
<dbReference type="SMART" id="SM00672">
    <property type="entry name" value="CAP10"/>
    <property type="match status" value="1"/>
</dbReference>
<dbReference type="InterPro" id="IPR051091">
    <property type="entry name" value="O-Glucosyltr/Glycosyltrsf_90"/>
</dbReference>
<evidence type="ECO:0000313" key="4">
    <source>
        <dbReference type="EMBL" id="CAI7994098.1"/>
    </source>
</evidence>
<dbReference type="InterPro" id="IPR006598">
    <property type="entry name" value="CAP10"/>
</dbReference>
<evidence type="ECO:0000259" key="3">
    <source>
        <dbReference type="SMART" id="SM00672"/>
    </source>
</evidence>
<dbReference type="GO" id="GO:0006493">
    <property type="term" value="P:protein O-linked glycosylation"/>
    <property type="evidence" value="ECO:0007669"/>
    <property type="project" value="TreeGrafter"/>
</dbReference>
<dbReference type="PANTHER" id="PTHR12203">
    <property type="entry name" value="KDEL LYS-ASP-GLU-LEU CONTAINING - RELATED"/>
    <property type="match status" value="1"/>
</dbReference>
<proteinExistence type="inferred from homology"/>
<dbReference type="Pfam" id="PF05686">
    <property type="entry name" value="Glyco_transf_90"/>
    <property type="match status" value="1"/>
</dbReference>
<gene>
    <name evidence="4" type="ORF">GBAR_LOCUS1379</name>
</gene>
<keyword evidence="5" id="KW-1185">Reference proteome</keyword>
<accession>A0AA35QX03</accession>
<comment type="caution">
    <text evidence="4">The sequence shown here is derived from an EMBL/GenBank/DDBJ whole genome shotgun (WGS) entry which is preliminary data.</text>
</comment>
<evidence type="ECO:0000256" key="2">
    <source>
        <dbReference type="ARBA" id="ARBA00022679"/>
    </source>
</evidence>
<comment type="similarity">
    <text evidence="1">Belongs to the glycosyltransferase 90 family.</text>
</comment>
<dbReference type="GO" id="GO:0035251">
    <property type="term" value="F:UDP-glucosyltransferase activity"/>
    <property type="evidence" value="ECO:0007669"/>
    <property type="project" value="TreeGrafter"/>
</dbReference>
<dbReference type="PANTHER" id="PTHR12203:SF35">
    <property type="entry name" value="PROTEIN O-GLUCOSYLTRANSFERASE 1"/>
    <property type="match status" value="1"/>
</dbReference>
<protein>
    <submittedName>
        <fullName evidence="4">Protein O-glucosyltransferase 1</fullName>
    </submittedName>
</protein>
<organism evidence="4 5">
    <name type="scientific">Geodia barretti</name>
    <name type="common">Barrett's horny sponge</name>
    <dbReference type="NCBI Taxonomy" id="519541"/>
    <lineage>
        <taxon>Eukaryota</taxon>
        <taxon>Metazoa</taxon>
        <taxon>Porifera</taxon>
        <taxon>Demospongiae</taxon>
        <taxon>Heteroscleromorpha</taxon>
        <taxon>Tetractinellida</taxon>
        <taxon>Astrophorina</taxon>
        <taxon>Geodiidae</taxon>
        <taxon>Geodia</taxon>
    </lineage>
</organism>
<evidence type="ECO:0000256" key="1">
    <source>
        <dbReference type="ARBA" id="ARBA00010118"/>
    </source>
</evidence>
<feature type="domain" description="Glycosyl transferase CAP10" evidence="3">
    <location>
        <begin position="1"/>
        <end position="213"/>
    </location>
</feature>
<dbReference type="Proteomes" id="UP001174909">
    <property type="component" value="Unassembled WGS sequence"/>
</dbReference>
<name>A0AA35QX03_GEOBA</name>
<reference evidence="4" key="1">
    <citation type="submission" date="2023-03" db="EMBL/GenBank/DDBJ databases">
        <authorList>
            <person name="Steffen K."/>
            <person name="Cardenas P."/>
        </authorList>
    </citation>
    <scope>NUCLEOTIDE SEQUENCE</scope>
</reference>
<sequence>MYPAWTFWAGGPAISTEPKGLGRWDLKRKTIAESSDNWLWEDKRTIAFFRGSRTSSDRDPLVLLSRRRPELVNAAYTKNQAWKSDKDTLGAPAADVVTLEDHCQYRYLFNFRGVAASFRLKHLFLCKSLVFHVGDEWEEFFYPALRPWIHYVPVPVDLGNIEELLEFVRENDEVAHDIAERGHDLIWAHLTMETVECYWSELLKEYAALLNWSIRKNPALKLIH</sequence>
<dbReference type="GO" id="GO:0012505">
    <property type="term" value="C:endomembrane system"/>
    <property type="evidence" value="ECO:0007669"/>
    <property type="project" value="TreeGrafter"/>
</dbReference>
<dbReference type="EMBL" id="CASHTH010000206">
    <property type="protein sequence ID" value="CAI7994098.1"/>
    <property type="molecule type" value="Genomic_DNA"/>
</dbReference>
<dbReference type="AlphaFoldDB" id="A0AA35QX03"/>